<gene>
    <name evidence="4" type="ORF">GCM10007269_01880</name>
</gene>
<evidence type="ECO:0000313" key="4">
    <source>
        <dbReference type="EMBL" id="GGD62374.1"/>
    </source>
</evidence>
<dbReference type="PANTHER" id="PTHR33744">
    <property type="entry name" value="CARBOHYDRATE DIACID REGULATOR"/>
    <property type="match status" value="1"/>
</dbReference>
<comment type="caution">
    <text evidence="4">The sequence shown here is derived from an EMBL/GenBank/DDBJ whole genome shotgun (WGS) entry which is preliminary data.</text>
</comment>
<evidence type="ECO:0000259" key="2">
    <source>
        <dbReference type="Pfam" id="PF13556"/>
    </source>
</evidence>
<evidence type="ECO:0008006" key="6">
    <source>
        <dbReference type="Google" id="ProtNLM"/>
    </source>
</evidence>
<accession>A0ABQ1RAX6</accession>
<dbReference type="InterPro" id="IPR051448">
    <property type="entry name" value="CdaR-like_regulators"/>
</dbReference>
<dbReference type="Pfam" id="PF13556">
    <property type="entry name" value="HTH_30"/>
    <property type="match status" value="1"/>
</dbReference>
<keyword evidence="5" id="KW-1185">Reference proteome</keyword>
<feature type="domain" description="CdaR GGDEF-like" evidence="3">
    <location>
        <begin position="247"/>
        <end position="375"/>
    </location>
</feature>
<comment type="similarity">
    <text evidence="1">Belongs to the CdaR family.</text>
</comment>
<feature type="domain" description="PucR C-terminal helix-turn-helix" evidence="2">
    <location>
        <begin position="430"/>
        <end position="487"/>
    </location>
</feature>
<name>A0ABQ1RAX6_9MICO</name>
<dbReference type="Pfam" id="PF17853">
    <property type="entry name" value="GGDEF_2"/>
    <property type="match status" value="1"/>
</dbReference>
<evidence type="ECO:0000259" key="3">
    <source>
        <dbReference type="Pfam" id="PF17853"/>
    </source>
</evidence>
<protein>
    <recommendedName>
        <fullName evidence="6">PucR family transcriptional regulator</fullName>
    </recommendedName>
</protein>
<organism evidence="4 5">
    <name type="scientific">Microbacterium murale</name>
    <dbReference type="NCBI Taxonomy" id="1081040"/>
    <lineage>
        <taxon>Bacteria</taxon>
        <taxon>Bacillati</taxon>
        <taxon>Actinomycetota</taxon>
        <taxon>Actinomycetes</taxon>
        <taxon>Micrococcales</taxon>
        <taxon>Microbacteriaceae</taxon>
        <taxon>Microbacterium</taxon>
    </lineage>
</organism>
<evidence type="ECO:0000313" key="5">
    <source>
        <dbReference type="Proteomes" id="UP000629365"/>
    </source>
</evidence>
<evidence type="ECO:0000256" key="1">
    <source>
        <dbReference type="ARBA" id="ARBA00006754"/>
    </source>
</evidence>
<proteinExistence type="inferred from homology"/>
<dbReference type="InterPro" id="IPR042070">
    <property type="entry name" value="PucR_C-HTH_sf"/>
</dbReference>
<dbReference type="EMBL" id="BMCM01000001">
    <property type="protein sequence ID" value="GGD62374.1"/>
    <property type="molecule type" value="Genomic_DNA"/>
</dbReference>
<dbReference type="Proteomes" id="UP000629365">
    <property type="component" value="Unassembled WGS sequence"/>
</dbReference>
<sequence>MLMAQYSIEDLRTDAERLGLRHQAGPVDDRAIERVDLVAVDGLSSTAAGTLVIITGDEQPPPFRIDVALRQASARGLAGVVFASDLALPETAAVLAGRAGVPVFAAPGTKAADLAKAIDRAIAGGASEAMMRGALAVERATAAAASDGTIDAILAAASAALGIEVALVEDPSVSWSQSDAVCIGEVPIGRVVASSPDAATGVAVPVIASLLSRAVQRSTRDRYASTQSRADLLIELVLAESSRVEGFVGQAARLGLPLQQSHVAAWLAPTSAADPQARAPRTVQPALELFALQLVEARDEMWHLAFLQDDLMLVCTEEHGAADHQRRVREVAVRIQEQAQVLGGPGWAYTLGLGTPQLGAIGVRQSAAEARIAAESAIAAGRLGGVELTDVTGLRRVLLDVYASPISRDLLHDILHPLDALGPERALTAVRTLQVYLAHGSSLVHAGRELMMHPNGVGYRMRQIRERLDVDLDDPDTRFAVELACRVRLLGAV</sequence>
<dbReference type="PANTHER" id="PTHR33744:SF7">
    <property type="entry name" value="PUCR FAMILY TRANSCRIPTIONAL REGULATOR"/>
    <property type="match status" value="1"/>
</dbReference>
<reference evidence="5" key="1">
    <citation type="journal article" date="2019" name="Int. J. Syst. Evol. Microbiol.">
        <title>The Global Catalogue of Microorganisms (GCM) 10K type strain sequencing project: providing services to taxonomists for standard genome sequencing and annotation.</title>
        <authorList>
            <consortium name="The Broad Institute Genomics Platform"/>
            <consortium name="The Broad Institute Genome Sequencing Center for Infectious Disease"/>
            <person name="Wu L."/>
            <person name="Ma J."/>
        </authorList>
    </citation>
    <scope>NUCLEOTIDE SEQUENCE [LARGE SCALE GENOMIC DNA]</scope>
    <source>
        <strain evidence="5">CCM 7640</strain>
    </source>
</reference>
<dbReference type="InterPro" id="IPR025736">
    <property type="entry name" value="PucR_C-HTH_dom"/>
</dbReference>
<dbReference type="InterPro" id="IPR041522">
    <property type="entry name" value="CdaR_GGDEF"/>
</dbReference>
<dbReference type="Gene3D" id="1.10.10.2840">
    <property type="entry name" value="PucR C-terminal helix-turn-helix domain"/>
    <property type="match status" value="1"/>
</dbReference>